<protein>
    <submittedName>
        <fullName evidence="1">CoaE-domain-containing protein</fullName>
    </submittedName>
</protein>
<comment type="caution">
    <text evidence="1">The sequence shown here is derived from an EMBL/GenBank/DDBJ whole genome shotgun (WGS) entry which is preliminary data.</text>
</comment>
<evidence type="ECO:0000313" key="2">
    <source>
        <dbReference type="Proteomes" id="UP000790709"/>
    </source>
</evidence>
<sequence length="239" mass="26614">MLVVGLTGGIATGKSTVSNSFKARNIPVIDADILAREVVQPGTPGLSQIVKHFGSSVLLPDGTLDRKQLGSIIFNDEAKRKKVNSIIHPAVTRAILWGVLKYWVRGHKLVVIDVPLLIEGGLWKWMGKVVVVYCPPEIQLQRLMHRDQSSREDASARLNSQLPISQKVEYADLIVENSGTIRDLEEQVKTCISKLEKAAGWSWRLSWFPPIGVLSAFWVLCWRALGRTRSRKPSTGKRS</sequence>
<evidence type="ECO:0000313" key="1">
    <source>
        <dbReference type="EMBL" id="KAH7923485.1"/>
    </source>
</evidence>
<dbReference type="Proteomes" id="UP000790709">
    <property type="component" value="Unassembled WGS sequence"/>
</dbReference>
<dbReference type="EMBL" id="MU266451">
    <property type="protein sequence ID" value="KAH7923485.1"/>
    <property type="molecule type" value="Genomic_DNA"/>
</dbReference>
<reference evidence="1" key="1">
    <citation type="journal article" date="2021" name="New Phytol.">
        <title>Evolutionary innovations through gain and loss of genes in the ectomycorrhizal Boletales.</title>
        <authorList>
            <person name="Wu G."/>
            <person name="Miyauchi S."/>
            <person name="Morin E."/>
            <person name="Kuo A."/>
            <person name="Drula E."/>
            <person name="Varga T."/>
            <person name="Kohler A."/>
            <person name="Feng B."/>
            <person name="Cao Y."/>
            <person name="Lipzen A."/>
            <person name="Daum C."/>
            <person name="Hundley H."/>
            <person name="Pangilinan J."/>
            <person name="Johnson J."/>
            <person name="Barry K."/>
            <person name="LaButti K."/>
            <person name="Ng V."/>
            <person name="Ahrendt S."/>
            <person name="Min B."/>
            <person name="Choi I.G."/>
            <person name="Park H."/>
            <person name="Plett J.M."/>
            <person name="Magnuson J."/>
            <person name="Spatafora J.W."/>
            <person name="Nagy L.G."/>
            <person name="Henrissat B."/>
            <person name="Grigoriev I.V."/>
            <person name="Yang Z.L."/>
            <person name="Xu J."/>
            <person name="Martin F.M."/>
        </authorList>
    </citation>
    <scope>NUCLEOTIDE SEQUENCE</scope>
    <source>
        <strain evidence="1">KUC20120723A-06</strain>
    </source>
</reference>
<organism evidence="1 2">
    <name type="scientific">Leucogyrophana mollusca</name>
    <dbReference type="NCBI Taxonomy" id="85980"/>
    <lineage>
        <taxon>Eukaryota</taxon>
        <taxon>Fungi</taxon>
        <taxon>Dikarya</taxon>
        <taxon>Basidiomycota</taxon>
        <taxon>Agaricomycotina</taxon>
        <taxon>Agaricomycetes</taxon>
        <taxon>Agaricomycetidae</taxon>
        <taxon>Boletales</taxon>
        <taxon>Boletales incertae sedis</taxon>
        <taxon>Leucogyrophana</taxon>
    </lineage>
</organism>
<name>A0ACB8BCN5_9AGAM</name>
<keyword evidence="2" id="KW-1185">Reference proteome</keyword>
<proteinExistence type="predicted"/>
<accession>A0ACB8BCN5</accession>
<gene>
    <name evidence="1" type="ORF">BV22DRAFT_1130631</name>
</gene>